<sequence length="85" mass="8922">MAEQRPHAAASTTPTAARAGLGGSGVSAELAVPDGWEVTEYAGKDGKPQYAVYTHGRRMASGMTSARSAARWAHMLASSHLWPII</sequence>
<evidence type="ECO:0000313" key="2">
    <source>
        <dbReference type="EMBL" id="CAA9214232.1"/>
    </source>
</evidence>
<dbReference type="EMBL" id="CADCTC010000008">
    <property type="protein sequence ID" value="CAA9214232.1"/>
    <property type="molecule type" value="Genomic_DNA"/>
</dbReference>
<evidence type="ECO:0000256" key="1">
    <source>
        <dbReference type="SAM" id="MobiDB-lite"/>
    </source>
</evidence>
<accession>A0A6J4H620</accession>
<feature type="region of interest" description="Disordered" evidence="1">
    <location>
        <begin position="1"/>
        <end position="23"/>
    </location>
</feature>
<organism evidence="2">
    <name type="scientific">uncultured Chloroflexota bacterium</name>
    <dbReference type="NCBI Taxonomy" id="166587"/>
    <lineage>
        <taxon>Bacteria</taxon>
        <taxon>Bacillati</taxon>
        <taxon>Chloroflexota</taxon>
        <taxon>environmental samples</taxon>
    </lineage>
</organism>
<dbReference type="AlphaFoldDB" id="A0A6J4H620"/>
<gene>
    <name evidence="2" type="ORF">AVDCRST_MAG77-104</name>
</gene>
<name>A0A6J4H620_9CHLR</name>
<feature type="compositionally biased region" description="Low complexity" evidence="1">
    <location>
        <begin position="8"/>
        <end position="19"/>
    </location>
</feature>
<protein>
    <submittedName>
        <fullName evidence="2">Uncharacterized protein</fullName>
    </submittedName>
</protein>
<reference evidence="2" key="1">
    <citation type="submission" date="2020-02" db="EMBL/GenBank/DDBJ databases">
        <authorList>
            <person name="Meier V. D."/>
        </authorList>
    </citation>
    <scope>NUCLEOTIDE SEQUENCE</scope>
    <source>
        <strain evidence="2">AVDCRST_MAG77</strain>
    </source>
</reference>
<proteinExistence type="predicted"/>